<reference evidence="2 3" key="1">
    <citation type="submission" date="2015-03" db="EMBL/GenBank/DDBJ databases">
        <title>Genome sequence of Kiloniella sp. P1-1, isolated from the gut microflora of Pacific white shrimp, Penaeus vannamei.</title>
        <authorList>
            <person name="Shao Z."/>
            <person name="Wang L."/>
            <person name="Li X."/>
        </authorList>
    </citation>
    <scope>NUCLEOTIDE SEQUENCE [LARGE SCALE GENOMIC DNA]</scope>
    <source>
        <strain evidence="2 3">P1-1</strain>
    </source>
</reference>
<feature type="compositionally biased region" description="Basic and acidic residues" evidence="1">
    <location>
        <begin position="12"/>
        <end position="30"/>
    </location>
</feature>
<evidence type="ECO:0000313" key="3">
    <source>
        <dbReference type="Proteomes" id="UP000034491"/>
    </source>
</evidence>
<gene>
    <name evidence="2" type="ORF">WH95_01740</name>
</gene>
<protein>
    <submittedName>
        <fullName evidence="2">Uncharacterized protein</fullName>
    </submittedName>
</protein>
<dbReference type="EMBL" id="LANI01000002">
    <property type="protein sequence ID" value="KKJ78102.1"/>
    <property type="molecule type" value="Genomic_DNA"/>
</dbReference>
<sequence length="182" mass="20805">MILDMGKSMKTAKSERSPAHHTAEEGHIRFNQDQQNQVEENTGTVSIGAIEQSNRGGALSLLEQLYDRGVLGPKDSRDRRAERRRDNGFWLMELYEFLYHSEGVARYEPFSGGAKGYGAEMSDEEAELRALYHRYLRGLPAVVTQSLRFLCKDQQMPRVQTIPLAECLDQLDQWRVKEREGG</sequence>
<dbReference type="AlphaFoldDB" id="A0A0M2R864"/>
<comment type="caution">
    <text evidence="2">The sequence shown here is derived from an EMBL/GenBank/DDBJ whole genome shotgun (WGS) entry which is preliminary data.</text>
</comment>
<name>A0A0M2R864_9PROT</name>
<organism evidence="2 3">
    <name type="scientific">Kiloniella litopenaei</name>
    <dbReference type="NCBI Taxonomy" id="1549748"/>
    <lineage>
        <taxon>Bacteria</taxon>
        <taxon>Pseudomonadati</taxon>
        <taxon>Pseudomonadota</taxon>
        <taxon>Alphaproteobacteria</taxon>
        <taxon>Rhodospirillales</taxon>
        <taxon>Kiloniellaceae</taxon>
        <taxon>Kiloniella</taxon>
    </lineage>
</organism>
<accession>A0A0M2R864</accession>
<proteinExistence type="predicted"/>
<feature type="region of interest" description="Disordered" evidence="1">
    <location>
        <begin position="1"/>
        <end position="35"/>
    </location>
</feature>
<dbReference type="Proteomes" id="UP000034491">
    <property type="component" value="Unassembled WGS sequence"/>
</dbReference>
<evidence type="ECO:0000313" key="2">
    <source>
        <dbReference type="EMBL" id="KKJ78102.1"/>
    </source>
</evidence>
<evidence type="ECO:0000256" key="1">
    <source>
        <dbReference type="SAM" id="MobiDB-lite"/>
    </source>
</evidence>
<keyword evidence="3" id="KW-1185">Reference proteome</keyword>